<organism evidence="1 2">
    <name type="scientific">Hohenbuehelia grisea</name>
    <dbReference type="NCBI Taxonomy" id="104357"/>
    <lineage>
        <taxon>Eukaryota</taxon>
        <taxon>Fungi</taxon>
        <taxon>Dikarya</taxon>
        <taxon>Basidiomycota</taxon>
        <taxon>Agaricomycotina</taxon>
        <taxon>Agaricomycetes</taxon>
        <taxon>Agaricomycetidae</taxon>
        <taxon>Agaricales</taxon>
        <taxon>Pleurotineae</taxon>
        <taxon>Pleurotaceae</taxon>
        <taxon>Hohenbuehelia</taxon>
    </lineage>
</organism>
<sequence length="248" mass="27919">MTPPPFDDHQDLCDTIDPTPLSSVPWESFTINYQGSPEHDVPAWMDADYAVTFCNARDLVIDSLQNPDFANELDFTPYEEYDTRTGERQFPDFFPVEWVSKKADEIAETILHSEGCLSVPSILGSKITVSVATGHNEHYPFYHSIGNIFNTTRRAHVTLNAFLCIPKCMCSPGIYNEPLNQAVSSALRKHQNDTTFRKFRGQLFHSSMTKVFSRLRTRSLDHVIPDCMAGSSLVLSDLPLCPVPKSTI</sequence>
<dbReference type="InterPro" id="IPR041078">
    <property type="entry name" value="Plavaka"/>
</dbReference>
<proteinExistence type="predicted"/>
<evidence type="ECO:0000313" key="2">
    <source>
        <dbReference type="Proteomes" id="UP001556367"/>
    </source>
</evidence>
<gene>
    <name evidence="1" type="ORF">HGRIS_001207</name>
</gene>
<dbReference type="EMBL" id="JASNQZ010000005">
    <property type="protein sequence ID" value="KAL0957406.1"/>
    <property type="molecule type" value="Genomic_DNA"/>
</dbReference>
<dbReference type="Pfam" id="PF18759">
    <property type="entry name" value="Plavaka"/>
    <property type="match status" value="1"/>
</dbReference>
<name>A0ABR3JNT1_9AGAR</name>
<protein>
    <submittedName>
        <fullName evidence="1">Uncharacterized protein</fullName>
    </submittedName>
</protein>
<accession>A0ABR3JNT1</accession>
<reference evidence="2" key="1">
    <citation type="submission" date="2024-06" db="EMBL/GenBank/DDBJ databases">
        <title>Multi-omics analyses provide insights into the biosynthesis of the anticancer antibiotic pleurotin in Hohenbuehelia grisea.</title>
        <authorList>
            <person name="Weaver J.A."/>
            <person name="Alberti F."/>
        </authorList>
    </citation>
    <scope>NUCLEOTIDE SEQUENCE [LARGE SCALE GENOMIC DNA]</scope>
    <source>
        <strain evidence="2">T-177</strain>
    </source>
</reference>
<evidence type="ECO:0000313" key="1">
    <source>
        <dbReference type="EMBL" id="KAL0957406.1"/>
    </source>
</evidence>
<keyword evidence="2" id="KW-1185">Reference proteome</keyword>
<dbReference type="Proteomes" id="UP001556367">
    <property type="component" value="Unassembled WGS sequence"/>
</dbReference>
<comment type="caution">
    <text evidence="1">The sequence shown here is derived from an EMBL/GenBank/DDBJ whole genome shotgun (WGS) entry which is preliminary data.</text>
</comment>